<dbReference type="AlphaFoldDB" id="A0A2R6A8Z3"/>
<protein>
    <recommendedName>
        <fullName evidence="10">CCA-adding enzyme</fullName>
        <ecNumber evidence="10">2.7.7.72</ecNumber>
    </recommendedName>
    <alternativeName>
        <fullName evidence="10">CCA tRNA nucleotidyltransferase</fullName>
    </alternativeName>
    <alternativeName>
        <fullName evidence="10">tRNA CCA-pyrophosphorylase</fullName>
    </alternativeName>
    <alternativeName>
        <fullName evidence="10">tRNA adenylyl-/cytidylyl- transferase</fullName>
    </alternativeName>
    <alternativeName>
        <fullName evidence="10">tRNA nucleotidyltransferase</fullName>
    </alternativeName>
    <alternativeName>
        <fullName evidence="10">tRNA-NT</fullName>
    </alternativeName>
</protein>
<dbReference type="InterPro" id="IPR015329">
    <property type="entry name" value="tRNA_NucTransf2"/>
</dbReference>
<feature type="binding site" evidence="10">
    <location>
        <position position="57"/>
    </location>
    <ligand>
        <name>CTP</name>
        <dbReference type="ChEBI" id="CHEBI:37563"/>
    </ligand>
</feature>
<dbReference type="Gene3D" id="3.30.460.10">
    <property type="entry name" value="Beta Polymerase, domain 2"/>
    <property type="match status" value="1"/>
</dbReference>
<dbReference type="InterPro" id="IPR048833">
    <property type="entry name" value="CAA_C"/>
</dbReference>
<dbReference type="InterPro" id="IPR008229">
    <property type="entry name" value="CCA-adding_arc"/>
</dbReference>
<dbReference type="InterPro" id="IPR002934">
    <property type="entry name" value="Polymerase_NTP_transf_dom"/>
</dbReference>
<keyword evidence="7 10" id="KW-0067">ATP-binding</keyword>
<dbReference type="GO" id="GO:0004810">
    <property type="term" value="F:CCA tRNA nucleotidyltransferase activity"/>
    <property type="evidence" value="ECO:0007669"/>
    <property type="project" value="UniProtKB-UniRule"/>
</dbReference>
<evidence type="ECO:0000256" key="7">
    <source>
        <dbReference type="ARBA" id="ARBA00022840"/>
    </source>
</evidence>
<feature type="binding site" evidence="10">
    <location>
        <position position="161"/>
    </location>
    <ligand>
        <name>ATP</name>
        <dbReference type="ChEBI" id="CHEBI:30616"/>
    </ligand>
</feature>
<dbReference type="GO" id="GO:0000049">
    <property type="term" value="F:tRNA binding"/>
    <property type="evidence" value="ECO:0007669"/>
    <property type="project" value="UniProtKB-UniRule"/>
</dbReference>
<feature type="domain" description="Polymerase nucleotidyl transferase" evidence="11">
    <location>
        <begin position="31"/>
        <end position="140"/>
    </location>
</feature>
<dbReference type="Gene3D" id="1.10.1410.30">
    <property type="entry name" value="CCA tRNA nucleotidyltransferase, domain 2"/>
    <property type="match status" value="1"/>
</dbReference>
<dbReference type="CDD" id="cd05400">
    <property type="entry name" value="NT_2-5OAS_ClassI-CCAase"/>
    <property type="match status" value="1"/>
</dbReference>
<dbReference type="SUPFAM" id="SSF55003">
    <property type="entry name" value="PAP/Archaeal CCA-adding enzyme, C-terminal domain"/>
    <property type="match status" value="1"/>
</dbReference>
<dbReference type="PANTHER" id="PTHR39643">
    <property type="entry name" value="CCA-ADDING ENZYME"/>
    <property type="match status" value="1"/>
</dbReference>
<comment type="subunit">
    <text evidence="10">Homodimer.</text>
</comment>
<comment type="similarity">
    <text evidence="10">Belongs to the tRNA nucleotidyltransferase/poly(A) polymerase family. Archaeal CCA-adding enzyme subfamily.</text>
</comment>
<dbReference type="Pfam" id="PF01909">
    <property type="entry name" value="NTP_transf_2"/>
    <property type="match status" value="1"/>
</dbReference>
<dbReference type="InterPro" id="IPR043519">
    <property type="entry name" value="NT_sf"/>
</dbReference>
<dbReference type="GO" id="GO:0000287">
    <property type="term" value="F:magnesium ion binding"/>
    <property type="evidence" value="ECO:0007669"/>
    <property type="project" value="UniProtKB-UniRule"/>
</dbReference>
<dbReference type="Proteomes" id="UP000240880">
    <property type="component" value="Unassembled WGS sequence"/>
</dbReference>
<feature type="binding site" evidence="10">
    <location>
        <position position="66"/>
    </location>
    <ligand>
        <name>Mg(2+)</name>
        <dbReference type="ChEBI" id="CHEBI:18420"/>
    </ligand>
</feature>
<evidence type="ECO:0000259" key="11">
    <source>
        <dbReference type="Pfam" id="PF01909"/>
    </source>
</evidence>
<dbReference type="InterPro" id="IPR006116">
    <property type="entry name" value="NT_2-5OAS_ClassI-CCAase"/>
</dbReference>
<dbReference type="SUPFAM" id="SSF81631">
    <property type="entry name" value="PAP/OAS1 substrate-binding domain"/>
    <property type="match status" value="1"/>
</dbReference>
<feature type="domain" description="tRNA nucleotidyltransferase substrate binding" evidence="12">
    <location>
        <begin position="156"/>
        <end position="265"/>
    </location>
</feature>
<feature type="binding site" evidence="10">
    <location>
        <position position="118"/>
    </location>
    <ligand>
        <name>Mg(2+)</name>
        <dbReference type="ChEBI" id="CHEBI:18420"/>
    </ligand>
</feature>
<comment type="miscellaneous">
    <text evidence="10">A single active site specifically recognizes both ATP and CTP and is responsible for their addition.</text>
</comment>
<evidence type="ECO:0000256" key="8">
    <source>
        <dbReference type="ARBA" id="ARBA00022842"/>
    </source>
</evidence>
<evidence type="ECO:0000256" key="2">
    <source>
        <dbReference type="ARBA" id="ARBA00022694"/>
    </source>
</evidence>
<evidence type="ECO:0000259" key="12">
    <source>
        <dbReference type="Pfam" id="PF09249"/>
    </source>
</evidence>
<comment type="function">
    <text evidence="10">Catalyzes the addition and repair of the essential 3'-terminal CCA sequence in tRNAs without using a nucleic acid template. Adds these three nucleotides in the order of C, C, and A to the tRNA nucleotide-73, using CTP and ATP as substrates and producing inorganic pyrophosphate. tRNA 3'-terminal CCA addition is required both for tRNA processing and repair. Also involved in tRNA surveillance by mediating tandem CCA addition to generate a CCACCA at the 3' terminus of unstable tRNAs. While stable tRNAs receive only 3'-terminal CCA, unstable tRNAs are marked with CCACCA and rapidly degraded.</text>
</comment>
<evidence type="ECO:0000256" key="9">
    <source>
        <dbReference type="ARBA" id="ARBA00022884"/>
    </source>
</evidence>
<dbReference type="SUPFAM" id="SSF81301">
    <property type="entry name" value="Nucleotidyltransferase"/>
    <property type="match status" value="1"/>
</dbReference>
<dbReference type="InterPro" id="IPR042090">
    <property type="entry name" value="CCA_tRNA_nucleotrans_2"/>
</dbReference>
<comment type="cofactor">
    <cofactor evidence="10">
        <name>Mg(2+)</name>
        <dbReference type="ChEBI" id="CHEBI:18420"/>
    </cofactor>
</comment>
<feature type="binding site" evidence="10">
    <location>
        <position position="68"/>
    </location>
    <ligand>
        <name>Mg(2+)</name>
        <dbReference type="ChEBI" id="CHEBI:18420"/>
    </ligand>
</feature>
<feature type="binding site" evidence="10">
    <location>
        <position position="57"/>
    </location>
    <ligand>
        <name>ATP</name>
        <dbReference type="ChEBI" id="CHEBI:30616"/>
    </ligand>
</feature>
<evidence type="ECO:0000313" key="15">
    <source>
        <dbReference type="Proteomes" id="UP000240880"/>
    </source>
</evidence>
<evidence type="ECO:0000313" key="14">
    <source>
        <dbReference type="EMBL" id="PSN82881.1"/>
    </source>
</evidence>
<sequence>MSEIGEILERIKKEVTPSKEEVNKLSEIAEKVKKRVEEASKIVGVEAEPLVVGSFAKGTFLKGEGDLDIFVLLPKHLGRGVLNTLGLKIAEIASHGKGVKAYAEHPYLRFYEDGIKIDLVPALKVEKPDEGLTAVDRTPFHLQFVNSKLDDTLRAEVRLLKKFMKGVGVYGAEARTLGFSGYVCELLTIKHRSFLKVVEEGARWHPPTLVKLTQEEYKGGMSHLVVVDPTDSSRNAAAAVSRESYAKFIAACQSFLERPSLAFFYPKEVEVSAFEYGEKHSRNLVLLIFETSPLVEEVAWSEIRSSAKGLGEHLEKAGFGVLGVWFYAKDTHAYVALELTRIELEPNEKRIGPPVYLREHAKRFLQKNFKKAIRGPWIEGEKWVVETKRKKTSVLEYLENDSSIDLAPDIRRAYKSKRVFVNEHAIAELKKSVEAFKEFAKFYHRRPTWLSF</sequence>
<feature type="binding site" evidence="10">
    <location>
        <position position="54"/>
    </location>
    <ligand>
        <name>CTP</name>
        <dbReference type="ChEBI" id="CHEBI:37563"/>
    </ligand>
</feature>
<keyword evidence="4 10" id="KW-0479">Metal-binding</keyword>
<dbReference type="PIRSF" id="PIRSF005335">
    <property type="entry name" value="CCA_arch"/>
    <property type="match status" value="1"/>
</dbReference>
<dbReference type="NCBIfam" id="TIGR03671">
    <property type="entry name" value="cca_archaeal"/>
    <property type="match status" value="1"/>
</dbReference>
<dbReference type="Pfam" id="PF09249">
    <property type="entry name" value="tRNA_NucTransf2"/>
    <property type="match status" value="1"/>
</dbReference>
<dbReference type="EMBL" id="NEXC01000047">
    <property type="protein sequence ID" value="PSN82881.1"/>
    <property type="molecule type" value="Genomic_DNA"/>
</dbReference>
<dbReference type="Gene3D" id="3.30.70.590">
    <property type="entry name" value="Poly(A) polymerase predicted RNA binding domain"/>
    <property type="match status" value="1"/>
</dbReference>
<feature type="binding site" evidence="10">
    <location>
        <position position="54"/>
    </location>
    <ligand>
        <name>ATP</name>
        <dbReference type="ChEBI" id="CHEBI:30616"/>
    </ligand>
</feature>
<comment type="catalytic activity">
    <reaction evidence="10">
        <text>a tRNA precursor + 2 CTP + ATP = a tRNA with a 3' CCA end + 3 diphosphate</text>
        <dbReference type="Rhea" id="RHEA:14433"/>
        <dbReference type="Rhea" id="RHEA-COMP:10465"/>
        <dbReference type="Rhea" id="RHEA-COMP:10468"/>
        <dbReference type="ChEBI" id="CHEBI:30616"/>
        <dbReference type="ChEBI" id="CHEBI:33019"/>
        <dbReference type="ChEBI" id="CHEBI:37563"/>
        <dbReference type="ChEBI" id="CHEBI:74896"/>
        <dbReference type="ChEBI" id="CHEBI:83071"/>
        <dbReference type="EC" id="2.7.7.72"/>
    </reaction>
</comment>
<evidence type="ECO:0000256" key="1">
    <source>
        <dbReference type="ARBA" id="ARBA00022679"/>
    </source>
</evidence>
<dbReference type="GO" id="GO:0001680">
    <property type="term" value="P:tRNA 3'-terminal CCA addition"/>
    <property type="evidence" value="ECO:0007669"/>
    <property type="project" value="UniProtKB-UniRule"/>
</dbReference>
<organism evidence="14 15">
    <name type="scientific">Candidatus Marsarchaeota G1 archaeon OSP_D</name>
    <dbReference type="NCBI Taxonomy" id="1978155"/>
    <lineage>
        <taxon>Archaea</taxon>
        <taxon>Candidatus Marsarchaeota</taxon>
        <taxon>Candidatus Marsarchaeota group 1</taxon>
    </lineage>
</organism>
<evidence type="ECO:0000256" key="3">
    <source>
        <dbReference type="ARBA" id="ARBA00022695"/>
    </source>
</evidence>
<keyword evidence="3 10" id="KW-0548">Nucleotidyltransferase</keyword>
<name>A0A2R6A8Z3_9ARCH</name>
<keyword evidence="2 10" id="KW-0819">tRNA processing</keyword>
<dbReference type="GO" id="GO:0005524">
    <property type="term" value="F:ATP binding"/>
    <property type="evidence" value="ECO:0007669"/>
    <property type="project" value="UniProtKB-UniRule"/>
</dbReference>
<feature type="binding site" evidence="10">
    <location>
        <position position="141"/>
    </location>
    <ligand>
        <name>CTP</name>
        <dbReference type="ChEBI" id="CHEBI:37563"/>
    </ligand>
</feature>
<keyword evidence="9 10" id="KW-0694">RNA-binding</keyword>
<evidence type="ECO:0000256" key="6">
    <source>
        <dbReference type="ARBA" id="ARBA00022800"/>
    </source>
</evidence>
<comment type="catalytic activity">
    <reaction evidence="10">
        <text>a tRNA with a 3' CCA end + 2 CTP + ATP = a tRNA with a 3' CCACCA end + 3 diphosphate</text>
        <dbReference type="Rhea" id="RHEA:76235"/>
        <dbReference type="Rhea" id="RHEA-COMP:10468"/>
        <dbReference type="Rhea" id="RHEA-COMP:18655"/>
        <dbReference type="ChEBI" id="CHEBI:30616"/>
        <dbReference type="ChEBI" id="CHEBI:33019"/>
        <dbReference type="ChEBI" id="CHEBI:37563"/>
        <dbReference type="ChEBI" id="CHEBI:83071"/>
        <dbReference type="ChEBI" id="CHEBI:195187"/>
    </reaction>
</comment>
<accession>A0A2R6A8Z3</accession>
<dbReference type="HAMAP" id="MF_01264">
    <property type="entry name" value="CCA_arch"/>
    <property type="match status" value="1"/>
</dbReference>
<reference evidence="14 15" key="1">
    <citation type="submission" date="2017-04" db="EMBL/GenBank/DDBJ databases">
        <title>Novel microbial lineages endemic to geothermal iron-oxide mats fill important gaps in the evolutionary history of Archaea.</title>
        <authorList>
            <person name="Jay Z.J."/>
            <person name="Beam J.P."/>
            <person name="Dlakic M."/>
            <person name="Rusch D.B."/>
            <person name="Kozubal M.A."/>
            <person name="Inskeep W.P."/>
        </authorList>
    </citation>
    <scope>NUCLEOTIDE SEQUENCE [LARGE SCALE GENOMIC DNA]</scope>
    <source>
        <strain evidence="14">OSP_D</strain>
    </source>
</reference>
<feature type="binding site" evidence="10">
    <location>
        <position position="170"/>
    </location>
    <ligand>
        <name>CTP</name>
        <dbReference type="ChEBI" id="CHEBI:37563"/>
    </ligand>
</feature>
<dbReference type="GO" id="GO:0042245">
    <property type="term" value="P:RNA repair"/>
    <property type="evidence" value="ECO:0007669"/>
    <property type="project" value="UniProtKB-KW"/>
</dbReference>
<dbReference type="Gene3D" id="3.30.70.1550">
    <property type="entry name" value="Archaeal tRNA CCA-adding enzyme catalytic domain"/>
    <property type="match status" value="1"/>
</dbReference>
<keyword evidence="5 10" id="KW-0547">Nucleotide-binding</keyword>
<feature type="binding site" evidence="10">
    <location>
        <position position="170"/>
    </location>
    <ligand>
        <name>ATP</name>
        <dbReference type="ChEBI" id="CHEBI:30616"/>
    </ligand>
</feature>
<evidence type="ECO:0000256" key="4">
    <source>
        <dbReference type="ARBA" id="ARBA00022723"/>
    </source>
</evidence>
<gene>
    <name evidence="10" type="primary">cca</name>
    <name evidence="14" type="ORF">B9Q01_06695</name>
</gene>
<evidence type="ECO:0000256" key="5">
    <source>
        <dbReference type="ARBA" id="ARBA00022741"/>
    </source>
</evidence>
<proteinExistence type="inferred from homology"/>
<dbReference type="PANTHER" id="PTHR39643:SF1">
    <property type="entry name" value="CCA-ADDING ENZYME"/>
    <property type="match status" value="1"/>
</dbReference>
<keyword evidence="8 10" id="KW-0460">Magnesium</keyword>
<feature type="domain" description="CCA-adding enzyme C-terminal" evidence="13">
    <location>
        <begin position="283"/>
        <end position="403"/>
    </location>
</feature>
<comment type="caution">
    <text evidence="14">The sequence shown here is derived from an EMBL/GenBank/DDBJ whole genome shotgun (WGS) entry which is preliminary data.</text>
</comment>
<dbReference type="GO" id="GO:0160016">
    <property type="term" value="F:CCACCA tRNA nucleotidyltransferase activity"/>
    <property type="evidence" value="ECO:0007669"/>
    <property type="project" value="RHEA"/>
</dbReference>
<feature type="binding site" evidence="10">
    <location>
        <position position="161"/>
    </location>
    <ligand>
        <name>CTP</name>
        <dbReference type="ChEBI" id="CHEBI:37563"/>
    </ligand>
</feature>
<dbReference type="Pfam" id="PF21133">
    <property type="entry name" value="CAA_C"/>
    <property type="match status" value="1"/>
</dbReference>
<evidence type="ECO:0000256" key="10">
    <source>
        <dbReference type="HAMAP-Rule" id="MF_01264"/>
    </source>
</evidence>
<keyword evidence="6 10" id="KW-0692">RNA repair</keyword>
<keyword evidence="1 10" id="KW-0808">Transferase</keyword>
<dbReference type="PROSITE" id="PS50152">
    <property type="entry name" value="25A_SYNTH_3"/>
    <property type="match status" value="1"/>
</dbReference>
<evidence type="ECO:0000259" key="13">
    <source>
        <dbReference type="Pfam" id="PF21133"/>
    </source>
</evidence>
<feature type="binding site" evidence="10">
    <location>
        <position position="141"/>
    </location>
    <ligand>
        <name>ATP</name>
        <dbReference type="ChEBI" id="CHEBI:30616"/>
    </ligand>
</feature>
<dbReference type="InterPro" id="IPR011068">
    <property type="entry name" value="NuclTrfase_I-like_C"/>
</dbReference>
<dbReference type="EC" id="2.7.7.72" evidence="10"/>